<gene>
    <name evidence="1" type="ORF">K3G42_010390</name>
</gene>
<dbReference type="EMBL" id="CM037614">
    <property type="protein sequence ID" value="KAH8015939.1"/>
    <property type="molecule type" value="Genomic_DNA"/>
</dbReference>
<reference evidence="1" key="1">
    <citation type="submission" date="2021-08" db="EMBL/GenBank/DDBJ databases">
        <title>The first chromosome-level gecko genome reveals the dynamic sex chromosomes of Neotropical dwarf geckos (Sphaerodactylidae: Sphaerodactylus).</title>
        <authorList>
            <person name="Pinto B.J."/>
            <person name="Keating S.E."/>
            <person name="Gamble T."/>
        </authorList>
    </citation>
    <scope>NUCLEOTIDE SEQUENCE</scope>
    <source>
        <strain evidence="1">TG3544</strain>
    </source>
</reference>
<dbReference type="Proteomes" id="UP000827872">
    <property type="component" value="Linkage Group LG01"/>
</dbReference>
<protein>
    <submittedName>
        <fullName evidence="1">Uncharacterized protein</fullName>
    </submittedName>
</protein>
<sequence length="114" mass="12652">MGCTDRVNKSEDSCSQVGLRHSFMCTAGLCISSVDPLLSFPGSHTQTYTWPWSLLSFTLLQSTSCYILGFAQTHIAELLYTSWVREKEVLLGYVGRISRELLSDTPGRKGWGGI</sequence>
<keyword evidence="2" id="KW-1185">Reference proteome</keyword>
<name>A0ACB8G8U6_9SAUR</name>
<organism evidence="1 2">
    <name type="scientific">Sphaerodactylus townsendi</name>
    <dbReference type="NCBI Taxonomy" id="933632"/>
    <lineage>
        <taxon>Eukaryota</taxon>
        <taxon>Metazoa</taxon>
        <taxon>Chordata</taxon>
        <taxon>Craniata</taxon>
        <taxon>Vertebrata</taxon>
        <taxon>Euteleostomi</taxon>
        <taxon>Lepidosauria</taxon>
        <taxon>Squamata</taxon>
        <taxon>Bifurcata</taxon>
        <taxon>Gekkota</taxon>
        <taxon>Sphaerodactylidae</taxon>
        <taxon>Sphaerodactylus</taxon>
    </lineage>
</organism>
<evidence type="ECO:0000313" key="2">
    <source>
        <dbReference type="Proteomes" id="UP000827872"/>
    </source>
</evidence>
<proteinExistence type="predicted"/>
<comment type="caution">
    <text evidence="1">The sequence shown here is derived from an EMBL/GenBank/DDBJ whole genome shotgun (WGS) entry which is preliminary data.</text>
</comment>
<evidence type="ECO:0000313" key="1">
    <source>
        <dbReference type="EMBL" id="KAH8015939.1"/>
    </source>
</evidence>
<accession>A0ACB8G8U6</accession>